<dbReference type="Pfam" id="PF13600">
    <property type="entry name" value="DUF4140"/>
    <property type="match status" value="1"/>
</dbReference>
<feature type="coiled-coil region" evidence="1">
    <location>
        <begin position="107"/>
        <end position="134"/>
    </location>
</feature>
<organism evidence="5 6">
    <name type="scientific">Candidatus Schmidhempelia bombi str. Bimp</name>
    <dbReference type="NCBI Taxonomy" id="1387197"/>
    <lineage>
        <taxon>Bacteria</taxon>
        <taxon>Pseudomonadati</taxon>
        <taxon>Pseudomonadota</taxon>
        <taxon>Gammaproteobacteria</taxon>
        <taxon>Orbales</taxon>
        <taxon>Orbaceae</taxon>
        <taxon>Candidatus Schmidhempelia</taxon>
    </lineage>
</organism>
<accession>A0AB94ID22</accession>
<dbReference type="PANTHER" id="PTHR31005">
    <property type="entry name" value="DUF4139 DOMAIN-CONTAINING PROTEIN"/>
    <property type="match status" value="1"/>
</dbReference>
<comment type="caution">
    <text evidence="5">The sequence shown here is derived from an EMBL/GenBank/DDBJ whole genome shotgun (WGS) entry which is preliminary data.</text>
</comment>
<keyword evidence="6" id="KW-1185">Reference proteome</keyword>
<protein>
    <submittedName>
        <fullName evidence="5">Mucoidy inhibitor MuiA family protein</fullName>
    </submittedName>
</protein>
<keyword evidence="2" id="KW-0732">Signal</keyword>
<proteinExistence type="predicted"/>
<dbReference type="InterPro" id="IPR011935">
    <property type="entry name" value="CHP02231"/>
</dbReference>
<feature type="signal peptide" evidence="2">
    <location>
        <begin position="1"/>
        <end position="28"/>
    </location>
</feature>
<reference evidence="5 6" key="1">
    <citation type="journal article" date="2014" name="Appl. Environ. Microbiol.">
        <title>Genomic features of a bumble bee symbiont reflect its host environment.</title>
        <authorList>
            <person name="Martinson V.G."/>
            <person name="Magoc T."/>
            <person name="Koch H."/>
            <person name="Salzberg S.L."/>
            <person name="Moran N.A."/>
        </authorList>
    </citation>
    <scope>NUCLEOTIDE SEQUENCE [LARGE SCALE GENOMIC DNA]</scope>
    <source>
        <strain evidence="5 6">Bimp</strain>
    </source>
</reference>
<evidence type="ECO:0000259" key="3">
    <source>
        <dbReference type="Pfam" id="PF13598"/>
    </source>
</evidence>
<feature type="domain" description="DUF4140" evidence="4">
    <location>
        <begin position="40"/>
        <end position="138"/>
    </location>
</feature>
<evidence type="ECO:0000313" key="6">
    <source>
        <dbReference type="Proteomes" id="UP000506160"/>
    </source>
</evidence>
<evidence type="ECO:0000259" key="4">
    <source>
        <dbReference type="Pfam" id="PF13600"/>
    </source>
</evidence>
<dbReference type="Proteomes" id="UP000506160">
    <property type="component" value="Unassembled WGS sequence"/>
</dbReference>
<dbReference type="Pfam" id="PF13598">
    <property type="entry name" value="DUF4139"/>
    <property type="match status" value="1"/>
</dbReference>
<feature type="coiled-coil region" evidence="1">
    <location>
        <begin position="174"/>
        <end position="201"/>
    </location>
</feature>
<evidence type="ECO:0000256" key="2">
    <source>
        <dbReference type="SAM" id="SignalP"/>
    </source>
</evidence>
<sequence length="541" mass="61159">MMKKKMNKSWILNTFLSLPFFTSFICYADTIQTKLNLNSVTLYAKGAELSETATVQIPAGESDIILMQVAKDIDPASINIDIGSKAMILATTLKNDYFVNYPESAQVKALKQQLQQLQAKLDDKNIRLAVVQEEISLLTGNRIEHLKKSTSSITETTNIIHFIRENLTQTLSAKSALLQEIKHITDDIAKLQQQLTHEQGQTQAFTPIIILKIYAEKAVTLPISVSYVTYSAGWEQRYDFRVQEINTPAHLTYKANIYQDTGLDWQNIDLTLSTTNPSDDRQIRPLTPWVVSIKRNDHDLDNIRLYSSNLVSKAPMSMVALNDEGHRSLTDYIAINNQGINQQYHIQLPFTLKGHSQDNVVILKETEVAVTYQYVATPKLDNSAYLIAKISDWQYLNLLPGNAMIFFANKYVGEQFITTTEMADTLDISLGGDKNIYIYRQQNSKQLSKPSFLGKQVTQKFAYTIDIKNTKASPVTMTIYDQLPVIQDERITLDNVHYSGAVYNKESGLLSWTLTLNPNEEKQLPLSFNVTYPQDSVVSGL</sequence>
<evidence type="ECO:0000256" key="1">
    <source>
        <dbReference type="SAM" id="Coils"/>
    </source>
</evidence>
<dbReference type="InterPro" id="IPR025554">
    <property type="entry name" value="DUF4140"/>
</dbReference>
<dbReference type="NCBIfam" id="TIGR02231">
    <property type="entry name" value="mucoidy inhibitor MuiA family protein"/>
    <property type="match status" value="1"/>
</dbReference>
<evidence type="ECO:0000313" key="5">
    <source>
        <dbReference type="EMBL" id="TEA27322.1"/>
    </source>
</evidence>
<dbReference type="InterPro" id="IPR037291">
    <property type="entry name" value="DUF4139"/>
</dbReference>
<gene>
    <name evidence="5" type="ORF">O970_04245</name>
</gene>
<dbReference type="AlphaFoldDB" id="A0AB94ID22"/>
<dbReference type="EMBL" id="AWGA01000044">
    <property type="protein sequence ID" value="TEA27322.1"/>
    <property type="molecule type" value="Genomic_DNA"/>
</dbReference>
<dbReference type="PANTHER" id="PTHR31005:SF8">
    <property type="entry name" value="DUF4139 DOMAIN-CONTAINING PROTEIN"/>
    <property type="match status" value="1"/>
</dbReference>
<name>A0AB94ID22_9GAMM</name>
<keyword evidence="1" id="KW-0175">Coiled coil</keyword>
<feature type="domain" description="DUF4139" evidence="3">
    <location>
        <begin position="223"/>
        <end position="534"/>
    </location>
</feature>
<feature type="chain" id="PRO_5044504973" evidence="2">
    <location>
        <begin position="29"/>
        <end position="541"/>
    </location>
</feature>